<dbReference type="EMBL" id="QJKJ01011489">
    <property type="protein sequence ID" value="RDX71025.1"/>
    <property type="molecule type" value="Genomic_DNA"/>
</dbReference>
<name>A0A371EY87_MUCPR</name>
<reference evidence="3" key="1">
    <citation type="submission" date="2018-05" db="EMBL/GenBank/DDBJ databases">
        <title>Draft genome of Mucuna pruriens seed.</title>
        <authorList>
            <person name="Nnadi N.E."/>
            <person name="Vos R."/>
            <person name="Hasami M.H."/>
            <person name="Devisetty U.K."/>
            <person name="Aguiy J.C."/>
        </authorList>
    </citation>
    <scope>NUCLEOTIDE SEQUENCE [LARGE SCALE GENOMIC DNA]</scope>
    <source>
        <strain evidence="3">JCA_2017</strain>
    </source>
</reference>
<dbReference type="AlphaFoldDB" id="A0A371EY87"/>
<gene>
    <name evidence="3" type="ORF">CR513_49669</name>
</gene>
<dbReference type="PANTHER" id="PTHR48201:SF12">
    <property type="entry name" value="AMINOTRANSFERASE-LIKE PLANT MOBILE DOMAIN-CONTAINING PROTEIN"/>
    <property type="match status" value="1"/>
</dbReference>
<dbReference type="InterPro" id="IPR056647">
    <property type="entry name" value="DUF7745"/>
</dbReference>
<dbReference type="Pfam" id="PF24924">
    <property type="entry name" value="DUF7745"/>
    <property type="match status" value="1"/>
</dbReference>
<sequence>MPPCKNQDAPSRQILQECREIFDEATQARTRSPSTNRTQILANHNSRTHQGSSHVVRSDRSPWHPSKAIKDLSAKNSRKRRKKEKPRRIAAELYSDSWEPSKTAESRISICLKPRLSLPRLLDMHHTVIDSSDFDGRHVVHLYTFLQSDPKSVSAPGSRVGLGFSLACMPLTQPFQPSKIQTPNGNIPLNAGGISNPSRISYLHVYPRVVTIVQLERDLSGDIHTLGFIPGSCLKGQWRRTFEGRHDNLLSLLEIDVQTDALSALSQYYDPPLRCFTFRDFQLAPTLEKRERIIRLSLARSPPYLFRGQYPSWALVAKLLKVAYPIEDHHWSWVKPMTRAEWTKHLNDASEKSIR</sequence>
<feature type="compositionally biased region" description="Basic and acidic residues" evidence="1">
    <location>
        <begin position="56"/>
        <end position="67"/>
    </location>
</feature>
<keyword evidence="4" id="KW-1185">Reference proteome</keyword>
<protein>
    <recommendedName>
        <fullName evidence="2">DUF7745 domain-containing protein</fullName>
    </recommendedName>
</protein>
<proteinExistence type="predicted"/>
<feature type="compositionally biased region" description="Polar residues" evidence="1">
    <location>
        <begin position="27"/>
        <end position="55"/>
    </location>
</feature>
<evidence type="ECO:0000313" key="4">
    <source>
        <dbReference type="Proteomes" id="UP000257109"/>
    </source>
</evidence>
<feature type="domain" description="DUF7745" evidence="2">
    <location>
        <begin position="234"/>
        <end position="323"/>
    </location>
</feature>
<feature type="non-terminal residue" evidence="3">
    <location>
        <position position="1"/>
    </location>
</feature>
<evidence type="ECO:0000313" key="3">
    <source>
        <dbReference type="EMBL" id="RDX71025.1"/>
    </source>
</evidence>
<accession>A0A371EY87</accession>
<dbReference type="Proteomes" id="UP000257109">
    <property type="component" value="Unassembled WGS sequence"/>
</dbReference>
<dbReference type="PANTHER" id="PTHR48201">
    <property type="entry name" value="PROTEIN, PUTATIVE-RELATED"/>
    <property type="match status" value="1"/>
</dbReference>
<organism evidence="3 4">
    <name type="scientific">Mucuna pruriens</name>
    <name type="common">Velvet bean</name>
    <name type="synonym">Dolichos pruriens</name>
    <dbReference type="NCBI Taxonomy" id="157652"/>
    <lineage>
        <taxon>Eukaryota</taxon>
        <taxon>Viridiplantae</taxon>
        <taxon>Streptophyta</taxon>
        <taxon>Embryophyta</taxon>
        <taxon>Tracheophyta</taxon>
        <taxon>Spermatophyta</taxon>
        <taxon>Magnoliopsida</taxon>
        <taxon>eudicotyledons</taxon>
        <taxon>Gunneridae</taxon>
        <taxon>Pentapetalae</taxon>
        <taxon>rosids</taxon>
        <taxon>fabids</taxon>
        <taxon>Fabales</taxon>
        <taxon>Fabaceae</taxon>
        <taxon>Papilionoideae</taxon>
        <taxon>50 kb inversion clade</taxon>
        <taxon>NPAAA clade</taxon>
        <taxon>indigoferoid/millettioid clade</taxon>
        <taxon>Phaseoleae</taxon>
        <taxon>Mucuna</taxon>
    </lineage>
</organism>
<evidence type="ECO:0000256" key="1">
    <source>
        <dbReference type="SAM" id="MobiDB-lite"/>
    </source>
</evidence>
<feature type="region of interest" description="Disordered" evidence="1">
    <location>
        <begin position="23"/>
        <end position="67"/>
    </location>
</feature>
<evidence type="ECO:0000259" key="2">
    <source>
        <dbReference type="Pfam" id="PF24924"/>
    </source>
</evidence>
<comment type="caution">
    <text evidence="3">The sequence shown here is derived from an EMBL/GenBank/DDBJ whole genome shotgun (WGS) entry which is preliminary data.</text>
</comment>